<keyword evidence="7 8" id="KW-0472">Membrane</keyword>
<dbReference type="PANTHER" id="PTHR33908">
    <property type="entry name" value="MANNOSYLTRANSFERASE YKCB-RELATED"/>
    <property type="match status" value="1"/>
</dbReference>
<evidence type="ECO:0000256" key="7">
    <source>
        <dbReference type="ARBA" id="ARBA00023136"/>
    </source>
</evidence>
<dbReference type="InterPro" id="IPR038731">
    <property type="entry name" value="RgtA/B/C-like"/>
</dbReference>
<feature type="transmembrane region" description="Helical" evidence="8">
    <location>
        <begin position="263"/>
        <end position="280"/>
    </location>
</feature>
<feature type="transmembrane region" description="Helical" evidence="8">
    <location>
        <begin position="232"/>
        <end position="251"/>
    </location>
</feature>
<protein>
    <submittedName>
        <fullName evidence="10">Glycosyltransferase family 39 protein</fullName>
    </submittedName>
</protein>
<keyword evidence="11" id="KW-1185">Reference proteome</keyword>
<evidence type="ECO:0000313" key="10">
    <source>
        <dbReference type="EMBL" id="TMU55440.1"/>
    </source>
</evidence>
<evidence type="ECO:0000313" key="11">
    <source>
        <dbReference type="Proteomes" id="UP000751614"/>
    </source>
</evidence>
<feature type="transmembrane region" description="Helical" evidence="8">
    <location>
        <begin position="286"/>
        <end position="301"/>
    </location>
</feature>
<accession>A0ABY2WLD5</accession>
<evidence type="ECO:0000256" key="2">
    <source>
        <dbReference type="ARBA" id="ARBA00022475"/>
    </source>
</evidence>
<keyword evidence="3" id="KW-0328">Glycosyltransferase</keyword>
<sequence length="556" mass="64555">MTQKFPRLFYLLLAALFVLNLIQASFTELIFDEAYYWYYAQNLDWGYFDHPPMVAFLIKLSSLFFDGELGVRFISCVLSAGTYLVLWSAIDHPKKKDYVLHFFLLLFSMTLMNAYGFFTLPDTPLLFFTALFLLLYKKFLEKPSIWTTIALGLVMAALMYSKYHAVLVILFVFLSNIKLVFNGKAWLAVVVALLCYVPHFMWLFEHDFVSIKYHLFERPNQAYSFEKFTLGYILNLVAIFGLLFYWVYYALIKDKDSDKFSKALRFLTYGVILFFFVSSFNRRVQTQWVIIISIPLAIIAFKHLIENAKSRKWIFRMGIASAILMCYARVWLVHQPLLPIVYEAHGNKAWVNDLDSKLGDATVVFENSYRRAPMYEFYTGKPSFSLNNAFYRKNQYSIDDSEERVRGKNIAMVSMYRKSGDISYLNAKGTQFFGVFMDDFYSLRKLACISEQNPENGNWSLKVFNPYPFDVALDSLRYAIAYTDDYKKVKGSVPLKVEPVSPKQTIVKSKDTVYYKFQFPKSEKLENAGYFRIGLGYGSLIPGLNGTPIKIEDGTH</sequence>
<evidence type="ECO:0000256" key="3">
    <source>
        <dbReference type="ARBA" id="ARBA00022676"/>
    </source>
</evidence>
<keyword evidence="4" id="KW-0808">Transferase</keyword>
<comment type="subcellular location">
    <subcellularLocation>
        <location evidence="1">Cell membrane</location>
        <topology evidence="1">Multi-pass membrane protein</topology>
    </subcellularLocation>
</comment>
<dbReference type="EMBL" id="VCNI01000002">
    <property type="protein sequence ID" value="TMU55440.1"/>
    <property type="molecule type" value="Genomic_DNA"/>
</dbReference>
<feature type="transmembrane region" description="Helical" evidence="8">
    <location>
        <begin position="185"/>
        <end position="204"/>
    </location>
</feature>
<evidence type="ECO:0000256" key="1">
    <source>
        <dbReference type="ARBA" id="ARBA00004651"/>
    </source>
</evidence>
<gene>
    <name evidence="10" type="ORF">FGG15_14810</name>
</gene>
<feature type="transmembrane region" description="Helical" evidence="8">
    <location>
        <begin position="313"/>
        <end position="332"/>
    </location>
</feature>
<feature type="domain" description="Glycosyltransferase RgtA/B/C/D-like" evidence="9">
    <location>
        <begin position="49"/>
        <end position="202"/>
    </location>
</feature>
<evidence type="ECO:0000259" key="9">
    <source>
        <dbReference type="Pfam" id="PF13231"/>
    </source>
</evidence>
<evidence type="ECO:0000256" key="8">
    <source>
        <dbReference type="SAM" id="Phobius"/>
    </source>
</evidence>
<dbReference type="InterPro" id="IPR050297">
    <property type="entry name" value="LipidA_mod_glycosyltrf_83"/>
</dbReference>
<evidence type="ECO:0000256" key="4">
    <source>
        <dbReference type="ARBA" id="ARBA00022679"/>
    </source>
</evidence>
<keyword evidence="2" id="KW-1003">Cell membrane</keyword>
<keyword evidence="5 8" id="KW-0812">Transmembrane</keyword>
<evidence type="ECO:0000256" key="6">
    <source>
        <dbReference type="ARBA" id="ARBA00022989"/>
    </source>
</evidence>
<reference evidence="10 11" key="1">
    <citation type="submission" date="2019-05" db="EMBL/GenBank/DDBJ databases">
        <title>Flagellimonas sp. AsT0115, sp. nov., isolated from a marine red algae, Asparagopsis taxiformis.</title>
        <authorList>
            <person name="Kim J."/>
            <person name="Jeong S.E."/>
            <person name="Jeon C.O."/>
        </authorList>
    </citation>
    <scope>NUCLEOTIDE SEQUENCE [LARGE SCALE GENOMIC DNA]</scope>
    <source>
        <strain evidence="10 11">AsT0115</strain>
    </source>
</reference>
<feature type="transmembrane region" description="Helical" evidence="8">
    <location>
        <begin position="69"/>
        <end position="86"/>
    </location>
</feature>
<organism evidence="10 11">
    <name type="scientific">Flagellimonas algicola</name>
    <dbReference type="NCBI Taxonomy" id="2583815"/>
    <lineage>
        <taxon>Bacteria</taxon>
        <taxon>Pseudomonadati</taxon>
        <taxon>Bacteroidota</taxon>
        <taxon>Flavobacteriia</taxon>
        <taxon>Flavobacteriales</taxon>
        <taxon>Flavobacteriaceae</taxon>
        <taxon>Flagellimonas</taxon>
    </lineage>
</organism>
<evidence type="ECO:0000256" key="5">
    <source>
        <dbReference type="ARBA" id="ARBA00022692"/>
    </source>
</evidence>
<name>A0ABY2WLD5_9FLAO</name>
<dbReference type="Pfam" id="PF13231">
    <property type="entry name" value="PMT_2"/>
    <property type="match status" value="1"/>
</dbReference>
<feature type="transmembrane region" description="Helical" evidence="8">
    <location>
        <begin position="145"/>
        <end position="173"/>
    </location>
</feature>
<keyword evidence="6 8" id="KW-1133">Transmembrane helix</keyword>
<feature type="transmembrane region" description="Helical" evidence="8">
    <location>
        <begin position="98"/>
        <end position="118"/>
    </location>
</feature>
<comment type="caution">
    <text evidence="10">The sequence shown here is derived from an EMBL/GenBank/DDBJ whole genome shotgun (WGS) entry which is preliminary data.</text>
</comment>
<proteinExistence type="predicted"/>
<dbReference type="Proteomes" id="UP000751614">
    <property type="component" value="Unassembled WGS sequence"/>
</dbReference>
<dbReference type="RefSeq" id="WP_138837586.1">
    <property type="nucleotide sequence ID" value="NZ_VCNI01000002.1"/>
</dbReference>
<dbReference type="PANTHER" id="PTHR33908:SF11">
    <property type="entry name" value="MEMBRANE PROTEIN"/>
    <property type="match status" value="1"/>
</dbReference>